<comment type="caution">
    <text evidence="1">The sequence shown here is derived from an EMBL/GenBank/DDBJ whole genome shotgun (WGS) entry which is preliminary data.</text>
</comment>
<dbReference type="EMBL" id="JAYMYS010000006">
    <property type="protein sequence ID" value="KAK7389098.1"/>
    <property type="molecule type" value="Genomic_DNA"/>
</dbReference>
<reference evidence="1 2" key="1">
    <citation type="submission" date="2024-01" db="EMBL/GenBank/DDBJ databases">
        <title>The genomes of 5 underutilized Papilionoideae crops provide insights into root nodulation and disease resistanc.</title>
        <authorList>
            <person name="Jiang F."/>
        </authorList>
    </citation>
    <scope>NUCLEOTIDE SEQUENCE [LARGE SCALE GENOMIC DNA]</scope>
    <source>
        <strain evidence="1">DUOXIRENSHENG_FW03</strain>
        <tissue evidence="1">Leaves</tissue>
    </source>
</reference>
<proteinExistence type="predicted"/>
<organism evidence="1 2">
    <name type="scientific">Psophocarpus tetragonolobus</name>
    <name type="common">Winged bean</name>
    <name type="synonym">Dolichos tetragonolobus</name>
    <dbReference type="NCBI Taxonomy" id="3891"/>
    <lineage>
        <taxon>Eukaryota</taxon>
        <taxon>Viridiplantae</taxon>
        <taxon>Streptophyta</taxon>
        <taxon>Embryophyta</taxon>
        <taxon>Tracheophyta</taxon>
        <taxon>Spermatophyta</taxon>
        <taxon>Magnoliopsida</taxon>
        <taxon>eudicotyledons</taxon>
        <taxon>Gunneridae</taxon>
        <taxon>Pentapetalae</taxon>
        <taxon>rosids</taxon>
        <taxon>fabids</taxon>
        <taxon>Fabales</taxon>
        <taxon>Fabaceae</taxon>
        <taxon>Papilionoideae</taxon>
        <taxon>50 kb inversion clade</taxon>
        <taxon>NPAAA clade</taxon>
        <taxon>indigoferoid/millettioid clade</taxon>
        <taxon>Phaseoleae</taxon>
        <taxon>Psophocarpus</taxon>
    </lineage>
</organism>
<evidence type="ECO:0000313" key="2">
    <source>
        <dbReference type="Proteomes" id="UP001386955"/>
    </source>
</evidence>
<evidence type="ECO:0000313" key="1">
    <source>
        <dbReference type="EMBL" id="KAK7389098.1"/>
    </source>
</evidence>
<name>A0AAN9XE18_PSOTE</name>
<sequence>MHLLQNPVTPPRTCRQPIFWLFSVIFHSTLTDFSCLVFSSDFSLEVSTLVPGNRCHTLRTEYIVSSLVLIRAFQANWKRLKLGRCCILVVAVPKSLAQY</sequence>
<gene>
    <name evidence="1" type="ORF">VNO78_23930</name>
</gene>
<dbReference type="Proteomes" id="UP001386955">
    <property type="component" value="Unassembled WGS sequence"/>
</dbReference>
<dbReference type="AlphaFoldDB" id="A0AAN9XE18"/>
<accession>A0AAN9XE18</accession>
<protein>
    <submittedName>
        <fullName evidence="1">Uncharacterized protein</fullName>
    </submittedName>
</protein>
<keyword evidence="2" id="KW-1185">Reference proteome</keyword>